<accession>A0A6P2TZN5</accession>
<protein>
    <submittedName>
        <fullName evidence="1">Uncharacterized protein</fullName>
    </submittedName>
</protein>
<gene>
    <name evidence="1" type="ORF">BLA18109_01793</name>
</gene>
<name>A0A6P2TZN5_BURL3</name>
<dbReference type="EMBL" id="CABVQH010000004">
    <property type="protein sequence ID" value="VWC62467.1"/>
    <property type="molecule type" value="Genomic_DNA"/>
</dbReference>
<evidence type="ECO:0000313" key="2">
    <source>
        <dbReference type="Proteomes" id="UP000494260"/>
    </source>
</evidence>
<dbReference type="AlphaFoldDB" id="A0A6P2TZN5"/>
<organism evidence="1 2">
    <name type="scientific">Burkholderia lata (strain ATCC 17760 / DSM 23089 / LMG 22485 / NCIMB 9086 / R18194 / 383)</name>
    <dbReference type="NCBI Taxonomy" id="482957"/>
    <lineage>
        <taxon>Bacteria</taxon>
        <taxon>Pseudomonadati</taxon>
        <taxon>Pseudomonadota</taxon>
        <taxon>Betaproteobacteria</taxon>
        <taxon>Burkholderiales</taxon>
        <taxon>Burkholderiaceae</taxon>
        <taxon>Burkholderia</taxon>
        <taxon>Burkholderia cepacia complex</taxon>
    </lineage>
</organism>
<reference evidence="1 2" key="1">
    <citation type="submission" date="2019-09" db="EMBL/GenBank/DDBJ databases">
        <authorList>
            <person name="Depoorter E."/>
        </authorList>
    </citation>
    <scope>NUCLEOTIDE SEQUENCE [LARGE SCALE GENOMIC DNA]</scope>
    <source>
        <strain evidence="1">R-18109</strain>
    </source>
</reference>
<evidence type="ECO:0000313" key="1">
    <source>
        <dbReference type="EMBL" id="VWC62467.1"/>
    </source>
</evidence>
<proteinExistence type="predicted"/>
<dbReference type="Proteomes" id="UP000494260">
    <property type="component" value="Unassembled WGS sequence"/>
</dbReference>
<sequence length="170" mass="18184">MKRPISDRSGRRFDSSVNGAWPVRPRFLAWSVIAAISVLACGCSDRDTRDVWPDGLIGHTCGSNDAPLPVITSTAKDGRSVRLTVPDASEAEVVSASEAARADRGQARVYLCDSNGCELGTKGRYDVRAAGEGAWQFDFNATFVREGRPQVVHGSFIAHKADDAASMPCG</sequence>